<accession>A0ABY7H6V6</accession>
<dbReference type="EMBL" id="CP114040">
    <property type="protein sequence ID" value="WAS94996.1"/>
    <property type="molecule type" value="Genomic_DNA"/>
</dbReference>
<organism evidence="1 2">
    <name type="scientific">Nannocystis punicea</name>
    <dbReference type="NCBI Taxonomy" id="2995304"/>
    <lineage>
        <taxon>Bacteria</taxon>
        <taxon>Pseudomonadati</taxon>
        <taxon>Myxococcota</taxon>
        <taxon>Polyangia</taxon>
        <taxon>Nannocystales</taxon>
        <taxon>Nannocystaceae</taxon>
        <taxon>Nannocystis</taxon>
    </lineage>
</organism>
<name>A0ABY7H6V6_9BACT</name>
<protein>
    <submittedName>
        <fullName evidence="1">WD40 repeat domain-containing protein</fullName>
    </submittedName>
</protein>
<dbReference type="PANTHER" id="PTHR47197">
    <property type="entry name" value="PROTEIN NIRF"/>
    <property type="match status" value="1"/>
</dbReference>
<evidence type="ECO:0000313" key="1">
    <source>
        <dbReference type="EMBL" id="WAS94996.1"/>
    </source>
</evidence>
<dbReference type="InterPro" id="IPR015943">
    <property type="entry name" value="WD40/YVTN_repeat-like_dom_sf"/>
</dbReference>
<sequence>MLAALPAPDDRAAKEDVPPGFTCRIGSDRLATVREYGPVLFPAADRLYLEGLGSWEIADARSGVVLERFELGTVTAGVSPSGTCAAVVEGDELALVRMPGREPISRRQFPSGADKDVLPADDCSAALQRQGFGRACVSLFGDALQSEGELCAGMELRASALSGDGRRVALAPSRMGESDYQGDGIHVFDRSSRAEIAFLKRRGEHLGEVDLSRDGGLVAFIDGDQLRIAAVPSGAATSSFTLPAGTTARKLVFSPSGKRLGLLLERSQAAWEFGLVILDVAAGQPLFTQWGLPYPGHVAFSPDETRVAHAVHSGVRVVDAVTGEDRAVPGRLFKIESAALSPAGDRAVLSSAGHLSIWDTRDCSRVATFPNVPALLELTVLADGTSAMGLDQGTLYRVDLRTGARTSAKIGSPSDWTVSPDGRHAVLGLMGEGRQQTVTVLETASMKEVRRTEIPGIGSIEELIFSPDGKSLHAVAPGGLAHGDSPTGDTSVIEIDPTTGAPGQRFTIAGVSQVYLGAALEQGRVLVVNSALIDRRTRKELPRIGPSLRAVASDHATALWELDNGVFAWPTDQPLPASPVVGPLLHPWATVGRDAVLQCNNQSCLVTRVAAR</sequence>
<reference evidence="1" key="1">
    <citation type="submission" date="2022-11" db="EMBL/GenBank/DDBJ databases">
        <title>Minimal conservation of predation-associated metabolite biosynthetic gene clusters underscores biosynthetic potential of Myxococcota including descriptions for ten novel species: Archangium lansinium sp. nov., Myxococcus landrumus sp. nov., Nannocystis bai.</title>
        <authorList>
            <person name="Ahearne A."/>
            <person name="Stevens C."/>
            <person name="Dowd S."/>
        </authorList>
    </citation>
    <scope>NUCLEOTIDE SEQUENCE</scope>
    <source>
        <strain evidence="1">Fl3</strain>
    </source>
</reference>
<gene>
    <name evidence="1" type="ORF">O0S08_02440</name>
</gene>
<dbReference type="SUPFAM" id="SSF82171">
    <property type="entry name" value="DPP6 N-terminal domain-like"/>
    <property type="match status" value="1"/>
</dbReference>
<evidence type="ECO:0000313" key="2">
    <source>
        <dbReference type="Proteomes" id="UP001164459"/>
    </source>
</evidence>
<dbReference type="PANTHER" id="PTHR47197:SF3">
    <property type="entry name" value="DIHYDRO-HEME D1 DEHYDROGENASE"/>
    <property type="match status" value="1"/>
</dbReference>
<dbReference type="Gene3D" id="2.130.10.10">
    <property type="entry name" value="YVTN repeat-like/Quinoprotein amine dehydrogenase"/>
    <property type="match status" value="2"/>
</dbReference>
<dbReference type="Proteomes" id="UP001164459">
    <property type="component" value="Chromosome"/>
</dbReference>
<dbReference type="InterPro" id="IPR051200">
    <property type="entry name" value="Host-pathogen_enzymatic-act"/>
</dbReference>
<dbReference type="RefSeq" id="WP_269037328.1">
    <property type="nucleotide sequence ID" value="NZ_CP114040.1"/>
</dbReference>
<proteinExistence type="predicted"/>
<keyword evidence="2" id="KW-1185">Reference proteome</keyword>